<reference evidence="1 2" key="1">
    <citation type="submission" date="2014-02" db="EMBL/GenBank/DDBJ databases">
        <title>Transposable element dynamics among asymbiotic and ectomycorrhizal Amanita fungi.</title>
        <authorList>
            <consortium name="DOE Joint Genome Institute"/>
            <person name="Hess J."/>
            <person name="Skrede I."/>
            <person name="Wolfe B."/>
            <person name="LaButti K."/>
            <person name="Ohm R.A."/>
            <person name="Grigoriev I.V."/>
            <person name="Pringle A."/>
        </authorList>
    </citation>
    <scope>NUCLEOTIDE SEQUENCE [LARGE SCALE GENOMIC DNA]</scope>
    <source>
        <strain evidence="1 2">SKay4041</strain>
    </source>
</reference>
<sequence length="207" mass="23166">MRLPLSFRTTWGSFILHQPSPDAPREAPTPLVFLSAVTWDPESGKGMTHFSSMFAEKGFTCMQVDMLPPTNSETLSASELMTHFDAELKHSIRSAMIPFAPVIVARSAACIIAQTYISSNPATGLCLISPPVSNRVIINTFLKTSLEEFNFEPRFPVTVLATSTTMRDLKRHNRLCQDPYVKAKELNSLEDEEILVNLEYWLDDLGI</sequence>
<dbReference type="InterPro" id="IPR029058">
    <property type="entry name" value="AB_hydrolase_fold"/>
</dbReference>
<accession>A0A2A9NYF1</accession>
<protein>
    <recommendedName>
        <fullName evidence="3">AB hydrolase-1 domain-containing protein</fullName>
    </recommendedName>
</protein>
<evidence type="ECO:0008006" key="3">
    <source>
        <dbReference type="Google" id="ProtNLM"/>
    </source>
</evidence>
<dbReference type="AlphaFoldDB" id="A0A2A9NYF1"/>
<keyword evidence="2" id="KW-1185">Reference proteome</keyword>
<name>A0A2A9NYF1_9AGAR</name>
<dbReference type="EMBL" id="KZ301969">
    <property type="protein sequence ID" value="PFH54624.1"/>
    <property type="molecule type" value="Genomic_DNA"/>
</dbReference>
<dbReference type="Proteomes" id="UP000242287">
    <property type="component" value="Unassembled WGS sequence"/>
</dbReference>
<proteinExistence type="predicted"/>
<gene>
    <name evidence="1" type="ORF">AMATHDRAFT_72402</name>
</gene>
<dbReference type="OrthoDB" id="3365310at2759"/>
<evidence type="ECO:0000313" key="2">
    <source>
        <dbReference type="Proteomes" id="UP000242287"/>
    </source>
</evidence>
<dbReference type="Gene3D" id="3.40.50.1820">
    <property type="entry name" value="alpha/beta hydrolase"/>
    <property type="match status" value="1"/>
</dbReference>
<organism evidence="1 2">
    <name type="scientific">Amanita thiersii Skay4041</name>
    <dbReference type="NCBI Taxonomy" id="703135"/>
    <lineage>
        <taxon>Eukaryota</taxon>
        <taxon>Fungi</taxon>
        <taxon>Dikarya</taxon>
        <taxon>Basidiomycota</taxon>
        <taxon>Agaricomycotina</taxon>
        <taxon>Agaricomycetes</taxon>
        <taxon>Agaricomycetidae</taxon>
        <taxon>Agaricales</taxon>
        <taxon>Pluteineae</taxon>
        <taxon>Amanitaceae</taxon>
        <taxon>Amanita</taxon>
    </lineage>
</organism>
<evidence type="ECO:0000313" key="1">
    <source>
        <dbReference type="EMBL" id="PFH54624.1"/>
    </source>
</evidence>